<keyword evidence="3 10" id="KW-0812">Transmembrane</keyword>
<dbReference type="AlphaFoldDB" id="A0AAV7JUI9"/>
<dbReference type="SUPFAM" id="SSF81406">
    <property type="entry name" value="Mitochondrial cytochrome c oxidase subunit IV"/>
    <property type="match status" value="1"/>
</dbReference>
<keyword evidence="9 10" id="KW-0472">Membrane</keyword>
<proteinExistence type="inferred from homology"/>
<evidence type="ECO:0000256" key="5">
    <source>
        <dbReference type="ARBA" id="ARBA00022946"/>
    </source>
</evidence>
<dbReference type="InterPro" id="IPR004203">
    <property type="entry name" value="Cyt_c_oxidase_su4_fam"/>
</dbReference>
<dbReference type="PANTHER" id="PTHR10707:SF10">
    <property type="entry name" value="CYTOCHROME C OXIDASE SUBUNIT 4"/>
    <property type="match status" value="1"/>
</dbReference>
<evidence type="ECO:0000256" key="3">
    <source>
        <dbReference type="ARBA" id="ARBA00022692"/>
    </source>
</evidence>
<evidence type="ECO:0000256" key="10">
    <source>
        <dbReference type="SAM" id="Phobius"/>
    </source>
</evidence>
<evidence type="ECO:0000256" key="8">
    <source>
        <dbReference type="ARBA" id="ARBA00023128"/>
    </source>
</evidence>
<evidence type="ECO:0000313" key="11">
    <source>
        <dbReference type="EMBL" id="KAI6652055.1"/>
    </source>
</evidence>
<protein>
    <submittedName>
        <fullName evidence="11">Cytochrome c oxidase subunit 4 isoform 2, mitochondrial-like</fullName>
    </submittedName>
</protein>
<gene>
    <name evidence="11" type="ORF">LOD99_4600</name>
</gene>
<dbReference type="Gene3D" id="1.10.442.10">
    <property type="entry name" value="Cytochrome c oxidase subunit IV"/>
    <property type="match status" value="1"/>
</dbReference>
<dbReference type="GO" id="GO:0006123">
    <property type="term" value="P:mitochondrial electron transport, cytochrome c to oxygen"/>
    <property type="evidence" value="ECO:0007669"/>
    <property type="project" value="InterPro"/>
</dbReference>
<evidence type="ECO:0000256" key="6">
    <source>
        <dbReference type="ARBA" id="ARBA00022989"/>
    </source>
</evidence>
<name>A0AAV7JUI9_9METZ</name>
<evidence type="ECO:0000256" key="7">
    <source>
        <dbReference type="ARBA" id="ARBA00023002"/>
    </source>
</evidence>
<dbReference type="InterPro" id="IPR036639">
    <property type="entry name" value="Cyt_c_oxidase_su4_sf"/>
</dbReference>
<keyword evidence="5" id="KW-0809">Transit peptide</keyword>
<comment type="subcellular location">
    <subcellularLocation>
        <location evidence="1">Mitochondrion inner membrane</location>
        <topology evidence="1">Single-pass membrane protein</topology>
    </subcellularLocation>
</comment>
<dbReference type="Pfam" id="PF02936">
    <property type="entry name" value="COX4"/>
    <property type="match status" value="1"/>
</dbReference>
<dbReference type="GO" id="GO:0005743">
    <property type="term" value="C:mitochondrial inner membrane"/>
    <property type="evidence" value="ECO:0007669"/>
    <property type="project" value="UniProtKB-SubCell"/>
</dbReference>
<sequence>MIRFLGISRRLMSTTPALRTVTRQDPYNHMEVYGSLHHPLTLRFEYVDKSPDVTSLIEKAKGPWTELSMEEKYRLYRGMFPYSFADIQADGGKTLYVITGTTILVIVGIGVFFVTQNIMSRYKEPTRTLTPEWEAAALEKNRDNLSNPVFGMSSKKYK</sequence>
<keyword evidence="12" id="KW-1185">Reference proteome</keyword>
<evidence type="ECO:0000256" key="4">
    <source>
        <dbReference type="ARBA" id="ARBA00022792"/>
    </source>
</evidence>
<evidence type="ECO:0000256" key="1">
    <source>
        <dbReference type="ARBA" id="ARBA00004434"/>
    </source>
</evidence>
<evidence type="ECO:0000256" key="9">
    <source>
        <dbReference type="ARBA" id="ARBA00023136"/>
    </source>
</evidence>
<accession>A0AAV7JUI9</accession>
<dbReference type="GO" id="GO:0045277">
    <property type="term" value="C:respiratory chain complex IV"/>
    <property type="evidence" value="ECO:0007669"/>
    <property type="project" value="InterPro"/>
</dbReference>
<comment type="similarity">
    <text evidence="2">Belongs to the cytochrome c oxidase IV family.</text>
</comment>
<dbReference type="PANTHER" id="PTHR10707">
    <property type="entry name" value="CYTOCHROME C OXIDASE SUBUNIT IV"/>
    <property type="match status" value="1"/>
</dbReference>
<feature type="transmembrane region" description="Helical" evidence="10">
    <location>
        <begin position="94"/>
        <end position="114"/>
    </location>
</feature>
<reference evidence="11 12" key="1">
    <citation type="journal article" date="2023" name="BMC Biol.">
        <title>The compact genome of the sponge Oopsacas minuta (Hexactinellida) is lacking key metazoan core genes.</title>
        <authorList>
            <person name="Santini S."/>
            <person name="Schenkelaars Q."/>
            <person name="Jourda C."/>
            <person name="Duchesne M."/>
            <person name="Belahbib H."/>
            <person name="Rocher C."/>
            <person name="Selva M."/>
            <person name="Riesgo A."/>
            <person name="Vervoort M."/>
            <person name="Leys S.P."/>
            <person name="Kodjabachian L."/>
            <person name="Le Bivic A."/>
            <person name="Borchiellini C."/>
            <person name="Claverie J.M."/>
            <person name="Renard E."/>
        </authorList>
    </citation>
    <scope>NUCLEOTIDE SEQUENCE [LARGE SCALE GENOMIC DNA]</scope>
    <source>
        <strain evidence="11">SPO-2</strain>
    </source>
</reference>
<keyword evidence="7" id="KW-0560">Oxidoreductase</keyword>
<comment type="caution">
    <text evidence="11">The sequence shown here is derived from an EMBL/GenBank/DDBJ whole genome shotgun (WGS) entry which is preliminary data.</text>
</comment>
<dbReference type="Proteomes" id="UP001165289">
    <property type="component" value="Unassembled WGS sequence"/>
</dbReference>
<keyword evidence="4" id="KW-0999">Mitochondrion inner membrane</keyword>
<keyword evidence="6 10" id="KW-1133">Transmembrane helix</keyword>
<keyword evidence="8" id="KW-0496">Mitochondrion</keyword>
<evidence type="ECO:0000256" key="2">
    <source>
        <dbReference type="ARBA" id="ARBA00008135"/>
    </source>
</evidence>
<dbReference type="EMBL" id="JAKMXF010000300">
    <property type="protein sequence ID" value="KAI6652055.1"/>
    <property type="molecule type" value="Genomic_DNA"/>
</dbReference>
<evidence type="ECO:0000313" key="12">
    <source>
        <dbReference type="Proteomes" id="UP001165289"/>
    </source>
</evidence>
<dbReference type="GO" id="GO:0016491">
    <property type="term" value="F:oxidoreductase activity"/>
    <property type="evidence" value="ECO:0007669"/>
    <property type="project" value="UniProtKB-KW"/>
</dbReference>
<organism evidence="11 12">
    <name type="scientific">Oopsacas minuta</name>
    <dbReference type="NCBI Taxonomy" id="111878"/>
    <lineage>
        <taxon>Eukaryota</taxon>
        <taxon>Metazoa</taxon>
        <taxon>Porifera</taxon>
        <taxon>Hexactinellida</taxon>
        <taxon>Hexasterophora</taxon>
        <taxon>Lyssacinosida</taxon>
        <taxon>Leucopsacidae</taxon>
        <taxon>Oopsacas</taxon>
    </lineage>
</organism>